<feature type="domain" description="TOG" evidence="1">
    <location>
        <begin position="1"/>
        <end position="211"/>
    </location>
</feature>
<proteinExistence type="predicted"/>
<dbReference type="Pfam" id="PF12348">
    <property type="entry name" value="CLASP_N"/>
    <property type="match status" value="1"/>
</dbReference>
<dbReference type="InterPro" id="IPR024395">
    <property type="entry name" value="CLASP_N_dom"/>
</dbReference>
<protein>
    <submittedName>
        <fullName evidence="4">TOG domain-containing protein</fullName>
    </submittedName>
</protein>
<dbReference type="GO" id="GO:0005881">
    <property type="term" value="C:cytoplasmic microtubule"/>
    <property type="evidence" value="ECO:0007669"/>
    <property type="project" value="TreeGrafter"/>
</dbReference>
<dbReference type="Proteomes" id="UP000274131">
    <property type="component" value="Unassembled WGS sequence"/>
</dbReference>
<dbReference type="SUPFAM" id="SSF48371">
    <property type="entry name" value="ARM repeat"/>
    <property type="match status" value="1"/>
</dbReference>
<dbReference type="InterPro" id="IPR034085">
    <property type="entry name" value="TOG"/>
</dbReference>
<sequence>MNCQEKLILATGKVEGIQTIVQIAETSPQALNNDLHAIVMALLNECKNLRSSVSRVAIVALGRLFSCLNTKMDSELDKVCLVLLQKAGDVSNAFIRKDATNSLDEMVKNASAGKVLTALLASGIKSKNNTIRTECATAVTRLLERTGARNALHSKDAGKLIEVLTIFAKDSHPAVRYQGKYGLQFLNQVTYLFIHSVIYFKVFTNDNSCGASDVPATSLNRSGSVRKGSGLKFNKLSETVQRDLDLLRTDLTSNKWEQRLDGLKRFEKMAIGNARAVSTDTKLIEAFIARLNDINSKVALEAMDTYIAILYAVAKYFSTETNLKAVLNQLIAALMSHLASRSDEHRRLAKDCIEETIKQIDSTALASALAAATKQSNVKQRPYMLRCFNVTLYQTKPKLVEVLSLPILLENLRFPSQMNSDSDVKKAVKEYAQGLSKCLGKNALLEQANAYLNPAQKKTLELML</sequence>
<dbReference type="GO" id="GO:0008017">
    <property type="term" value="F:microtubule binding"/>
    <property type="evidence" value="ECO:0007669"/>
    <property type="project" value="TreeGrafter"/>
</dbReference>
<dbReference type="InterPro" id="IPR011989">
    <property type="entry name" value="ARM-like"/>
</dbReference>
<dbReference type="SMART" id="SM01349">
    <property type="entry name" value="TOG"/>
    <property type="match status" value="2"/>
</dbReference>
<reference evidence="2 3" key="2">
    <citation type="submission" date="2018-10" db="EMBL/GenBank/DDBJ databases">
        <authorList>
            <consortium name="Pathogen Informatics"/>
        </authorList>
    </citation>
    <scope>NUCLEOTIDE SEQUENCE [LARGE SCALE GENOMIC DNA]</scope>
</reference>
<dbReference type="Gene3D" id="1.25.10.10">
    <property type="entry name" value="Leucine-rich Repeat Variant"/>
    <property type="match status" value="2"/>
</dbReference>
<evidence type="ECO:0000259" key="1">
    <source>
        <dbReference type="SMART" id="SM01349"/>
    </source>
</evidence>
<dbReference type="PANTHER" id="PTHR21567">
    <property type="entry name" value="CLASP"/>
    <property type="match status" value="1"/>
</dbReference>
<dbReference type="AlphaFoldDB" id="A0A0N4V3N1"/>
<dbReference type="GO" id="GO:0000226">
    <property type="term" value="P:microtubule cytoskeleton organization"/>
    <property type="evidence" value="ECO:0007669"/>
    <property type="project" value="TreeGrafter"/>
</dbReference>
<name>A0A0N4V3N1_ENTVE</name>
<evidence type="ECO:0000313" key="4">
    <source>
        <dbReference type="WBParaSite" id="EVEC_0000467001-mRNA-1"/>
    </source>
</evidence>
<dbReference type="InterPro" id="IPR016024">
    <property type="entry name" value="ARM-type_fold"/>
</dbReference>
<dbReference type="PANTHER" id="PTHR21567:SF87">
    <property type="entry name" value="CRESCERIN-LIKE PROTEIN CHE-12"/>
    <property type="match status" value="1"/>
</dbReference>
<dbReference type="OrthoDB" id="5870094at2759"/>
<evidence type="ECO:0000313" key="3">
    <source>
        <dbReference type="Proteomes" id="UP000274131"/>
    </source>
</evidence>
<reference evidence="4" key="1">
    <citation type="submission" date="2017-02" db="UniProtKB">
        <authorList>
            <consortium name="WormBaseParasite"/>
        </authorList>
    </citation>
    <scope>IDENTIFICATION</scope>
</reference>
<accession>A0A0N4V3N1</accession>
<gene>
    <name evidence="2" type="ORF">EVEC_LOCUS4378</name>
</gene>
<evidence type="ECO:0000313" key="2">
    <source>
        <dbReference type="EMBL" id="VDD89627.1"/>
    </source>
</evidence>
<dbReference type="WBParaSite" id="EVEC_0000467001-mRNA-1">
    <property type="protein sequence ID" value="EVEC_0000467001-mRNA-1"/>
    <property type="gene ID" value="EVEC_0000467001"/>
</dbReference>
<keyword evidence="3" id="KW-1185">Reference proteome</keyword>
<dbReference type="GO" id="GO:0005929">
    <property type="term" value="C:cilium"/>
    <property type="evidence" value="ECO:0007669"/>
    <property type="project" value="TreeGrafter"/>
</dbReference>
<organism evidence="4">
    <name type="scientific">Enterobius vermicularis</name>
    <name type="common">Human pinworm</name>
    <dbReference type="NCBI Taxonomy" id="51028"/>
    <lineage>
        <taxon>Eukaryota</taxon>
        <taxon>Metazoa</taxon>
        <taxon>Ecdysozoa</taxon>
        <taxon>Nematoda</taxon>
        <taxon>Chromadorea</taxon>
        <taxon>Rhabditida</taxon>
        <taxon>Spirurina</taxon>
        <taxon>Oxyuridomorpha</taxon>
        <taxon>Oxyuroidea</taxon>
        <taxon>Oxyuridae</taxon>
        <taxon>Enterobius</taxon>
    </lineage>
</organism>
<dbReference type="EMBL" id="UXUI01007840">
    <property type="protein sequence ID" value="VDD89627.1"/>
    <property type="molecule type" value="Genomic_DNA"/>
</dbReference>
<feature type="domain" description="TOG" evidence="1">
    <location>
        <begin position="229"/>
        <end position="461"/>
    </location>
</feature>